<keyword evidence="3" id="KW-1185">Reference proteome</keyword>
<comment type="caution">
    <text evidence="2">The sequence shown here is derived from an EMBL/GenBank/DDBJ whole genome shotgun (WGS) entry which is preliminary data.</text>
</comment>
<evidence type="ECO:0000256" key="1">
    <source>
        <dbReference type="SAM" id="MobiDB-lite"/>
    </source>
</evidence>
<feature type="compositionally biased region" description="Basic and acidic residues" evidence="1">
    <location>
        <begin position="80"/>
        <end position="98"/>
    </location>
</feature>
<organism evidence="2 3">
    <name type="scientific">Pleurodeles waltl</name>
    <name type="common">Iberian ribbed newt</name>
    <dbReference type="NCBI Taxonomy" id="8319"/>
    <lineage>
        <taxon>Eukaryota</taxon>
        <taxon>Metazoa</taxon>
        <taxon>Chordata</taxon>
        <taxon>Craniata</taxon>
        <taxon>Vertebrata</taxon>
        <taxon>Euteleostomi</taxon>
        <taxon>Amphibia</taxon>
        <taxon>Batrachia</taxon>
        <taxon>Caudata</taxon>
        <taxon>Salamandroidea</taxon>
        <taxon>Salamandridae</taxon>
        <taxon>Pleurodelinae</taxon>
        <taxon>Pleurodeles</taxon>
    </lineage>
</organism>
<gene>
    <name evidence="2" type="ORF">NDU88_002921</name>
</gene>
<evidence type="ECO:0000313" key="2">
    <source>
        <dbReference type="EMBL" id="KAJ1136506.1"/>
    </source>
</evidence>
<evidence type="ECO:0000313" key="3">
    <source>
        <dbReference type="Proteomes" id="UP001066276"/>
    </source>
</evidence>
<dbReference type="Proteomes" id="UP001066276">
    <property type="component" value="Chromosome 6"/>
</dbReference>
<dbReference type="AlphaFoldDB" id="A0AAV7Q7H7"/>
<proteinExistence type="predicted"/>
<name>A0AAV7Q7H7_PLEWA</name>
<protein>
    <submittedName>
        <fullName evidence="2">Uncharacterized protein</fullName>
    </submittedName>
</protein>
<sequence>MASDELVQQALRLLREAGHMDLVQESALDEMRLACRGGIVVVAAVWACSPPHQARSVGPVVRWGAAQECGEQPLSGPGKSGERAHSRRSPETARRERLGMSSPASREEVCAAHWQLSRASHRWAVRPCIPRLRDGAPWTPRAEAGKRRGGMT</sequence>
<dbReference type="EMBL" id="JANPWB010000010">
    <property type="protein sequence ID" value="KAJ1136506.1"/>
    <property type="molecule type" value="Genomic_DNA"/>
</dbReference>
<feature type="region of interest" description="Disordered" evidence="1">
    <location>
        <begin position="68"/>
        <end position="105"/>
    </location>
</feature>
<accession>A0AAV7Q7H7</accession>
<reference evidence="2" key="1">
    <citation type="journal article" date="2022" name="bioRxiv">
        <title>Sequencing and chromosome-scale assembly of the giantPleurodeles waltlgenome.</title>
        <authorList>
            <person name="Brown T."/>
            <person name="Elewa A."/>
            <person name="Iarovenko S."/>
            <person name="Subramanian E."/>
            <person name="Araus A.J."/>
            <person name="Petzold A."/>
            <person name="Susuki M."/>
            <person name="Suzuki K.-i.T."/>
            <person name="Hayashi T."/>
            <person name="Toyoda A."/>
            <person name="Oliveira C."/>
            <person name="Osipova E."/>
            <person name="Leigh N.D."/>
            <person name="Simon A."/>
            <person name="Yun M.H."/>
        </authorList>
    </citation>
    <scope>NUCLEOTIDE SEQUENCE</scope>
    <source>
        <strain evidence="2">20211129_DDA</strain>
        <tissue evidence="2">Liver</tissue>
    </source>
</reference>